<dbReference type="OrthoDB" id="5195079at2"/>
<organism evidence="4 5">
    <name type="scientific">Amycolatopsis acidicola</name>
    <dbReference type="NCBI Taxonomy" id="2596893"/>
    <lineage>
        <taxon>Bacteria</taxon>
        <taxon>Bacillati</taxon>
        <taxon>Actinomycetota</taxon>
        <taxon>Actinomycetes</taxon>
        <taxon>Pseudonocardiales</taxon>
        <taxon>Pseudonocardiaceae</taxon>
        <taxon>Amycolatopsis</taxon>
    </lineage>
</organism>
<dbReference type="GO" id="GO:0070402">
    <property type="term" value="F:NADPH binding"/>
    <property type="evidence" value="ECO:0007669"/>
    <property type="project" value="TreeGrafter"/>
</dbReference>
<name>A0A5N0USU3_9PSEU</name>
<sequence length="319" mass="31918">MRAIQVSEFGGPGVLAAAELPAPEAGAGQVVVGVAVAAIDFVQTQLRRGYTPGPPLPELPYVPGGTVAGEVRALGEGVDGRWLGRRVVARTATAFGGYAEQAVSDVDGLVEVPDGLGLAEAAALHDDGSTAIGLLNGVAVRPGEWVLVEAAAGGVGSLLVQLAIAAGAQVIGAARGERKLALIRELGAKGAVDYSEPDWTEQVRALIGGGPDVVFDGVGGEIGRAALEITAPGGRFSVHGASSGTPTMGSGPDGVTVLGIEQLFSFAATARARVEQALAEAAAGRLRPVIGQTLPLARAAEAHAAIEARAVTGKTLLLT</sequence>
<evidence type="ECO:0000313" key="4">
    <source>
        <dbReference type="EMBL" id="KAA9154188.1"/>
    </source>
</evidence>
<dbReference type="PANTHER" id="PTHR48106:SF13">
    <property type="entry name" value="QUINONE OXIDOREDUCTASE-RELATED"/>
    <property type="match status" value="1"/>
</dbReference>
<dbReference type="PANTHER" id="PTHR48106">
    <property type="entry name" value="QUINONE OXIDOREDUCTASE PIG3-RELATED"/>
    <property type="match status" value="1"/>
</dbReference>
<dbReference type="RefSeq" id="WP_144757509.1">
    <property type="nucleotide sequence ID" value="NZ_VMNW02000068.1"/>
</dbReference>
<dbReference type="InterPro" id="IPR020843">
    <property type="entry name" value="ER"/>
</dbReference>
<dbReference type="GO" id="GO:0005829">
    <property type="term" value="C:cytosol"/>
    <property type="evidence" value="ECO:0007669"/>
    <property type="project" value="TreeGrafter"/>
</dbReference>
<dbReference type="InterPro" id="IPR013154">
    <property type="entry name" value="ADH-like_N"/>
</dbReference>
<reference evidence="4" key="1">
    <citation type="submission" date="2019-09" db="EMBL/GenBank/DDBJ databases">
        <authorList>
            <person name="Teo W.F.A."/>
            <person name="Duangmal K."/>
        </authorList>
    </citation>
    <scope>NUCLEOTIDE SEQUENCE [LARGE SCALE GENOMIC DNA]</scope>
    <source>
        <strain evidence="4">K81G1</strain>
    </source>
</reference>
<dbReference type="Gene3D" id="3.40.50.720">
    <property type="entry name" value="NAD(P)-binding Rossmann-like Domain"/>
    <property type="match status" value="1"/>
</dbReference>
<dbReference type="InterPro" id="IPR011032">
    <property type="entry name" value="GroES-like_sf"/>
</dbReference>
<dbReference type="GO" id="GO:0035925">
    <property type="term" value="F:mRNA 3'-UTR AU-rich region binding"/>
    <property type="evidence" value="ECO:0007669"/>
    <property type="project" value="TreeGrafter"/>
</dbReference>
<dbReference type="SUPFAM" id="SSF50129">
    <property type="entry name" value="GroES-like"/>
    <property type="match status" value="1"/>
</dbReference>
<dbReference type="SUPFAM" id="SSF51735">
    <property type="entry name" value="NAD(P)-binding Rossmann-fold domains"/>
    <property type="match status" value="1"/>
</dbReference>
<gene>
    <name evidence="4" type="ORF">FPZ12_032660</name>
</gene>
<dbReference type="Proteomes" id="UP000319769">
    <property type="component" value="Unassembled WGS sequence"/>
</dbReference>
<evidence type="ECO:0000256" key="1">
    <source>
        <dbReference type="ARBA" id="ARBA00022857"/>
    </source>
</evidence>
<dbReference type="EMBL" id="VMNW02000068">
    <property type="protein sequence ID" value="KAA9154188.1"/>
    <property type="molecule type" value="Genomic_DNA"/>
</dbReference>
<keyword evidence="2" id="KW-0560">Oxidoreductase</keyword>
<evidence type="ECO:0000256" key="2">
    <source>
        <dbReference type="ARBA" id="ARBA00023002"/>
    </source>
</evidence>
<dbReference type="Pfam" id="PF08240">
    <property type="entry name" value="ADH_N"/>
    <property type="match status" value="1"/>
</dbReference>
<dbReference type="Gene3D" id="3.90.180.10">
    <property type="entry name" value="Medium-chain alcohol dehydrogenases, catalytic domain"/>
    <property type="match status" value="1"/>
</dbReference>
<protein>
    <submittedName>
        <fullName evidence="4">Zinc-binding dehydrogenase</fullName>
    </submittedName>
</protein>
<feature type="domain" description="Enoyl reductase (ER)" evidence="3">
    <location>
        <begin position="10"/>
        <end position="317"/>
    </location>
</feature>
<dbReference type="Pfam" id="PF00107">
    <property type="entry name" value="ADH_zinc_N"/>
    <property type="match status" value="1"/>
</dbReference>
<proteinExistence type="predicted"/>
<evidence type="ECO:0000259" key="3">
    <source>
        <dbReference type="SMART" id="SM00829"/>
    </source>
</evidence>
<accession>A0A5N0USU3</accession>
<dbReference type="SMART" id="SM00829">
    <property type="entry name" value="PKS_ER"/>
    <property type="match status" value="1"/>
</dbReference>
<dbReference type="GO" id="GO:0003960">
    <property type="term" value="F:quinone reductase (NADPH) activity"/>
    <property type="evidence" value="ECO:0007669"/>
    <property type="project" value="TreeGrafter"/>
</dbReference>
<dbReference type="InterPro" id="IPR013149">
    <property type="entry name" value="ADH-like_C"/>
</dbReference>
<comment type="caution">
    <text evidence="4">The sequence shown here is derived from an EMBL/GenBank/DDBJ whole genome shotgun (WGS) entry which is preliminary data.</text>
</comment>
<dbReference type="InterPro" id="IPR036291">
    <property type="entry name" value="NAD(P)-bd_dom_sf"/>
</dbReference>
<keyword evidence="5" id="KW-1185">Reference proteome</keyword>
<evidence type="ECO:0000313" key="5">
    <source>
        <dbReference type="Proteomes" id="UP000319769"/>
    </source>
</evidence>
<dbReference type="AlphaFoldDB" id="A0A5N0USU3"/>
<keyword evidence="1" id="KW-0521">NADP</keyword>